<dbReference type="SUPFAM" id="SSF52058">
    <property type="entry name" value="L domain-like"/>
    <property type="match status" value="1"/>
</dbReference>
<dbReference type="Gene3D" id="3.80.10.10">
    <property type="entry name" value="Ribonuclease Inhibitor"/>
    <property type="match status" value="2"/>
</dbReference>
<comment type="caution">
    <text evidence="3">The sequence shown here is derived from an EMBL/GenBank/DDBJ whole genome shotgun (WGS) entry which is preliminary data.</text>
</comment>
<evidence type="ECO:0000313" key="4">
    <source>
        <dbReference type="EMBL" id="CAL5973143.1"/>
    </source>
</evidence>
<dbReference type="InterPro" id="IPR032675">
    <property type="entry name" value="LRR_dom_sf"/>
</dbReference>
<protein>
    <submittedName>
        <fullName evidence="3">Uncharacterized protein</fullName>
    </submittedName>
</protein>
<dbReference type="AlphaFoldDB" id="A0AA86P6B4"/>
<name>A0AA86P6B4_9EUKA</name>
<keyword evidence="5" id="KW-1185">Reference proteome</keyword>
<sequence>MSNINTTQYDRQTVIKLLANGQKLYVNNIYELQHILSMNIQPCFWKNAFKQNQIDLKTAITHTTKIELNENNRIESNIIFSFVNVSQLAIVENKLCKLTNISHLKNLVTLNLACNQITDIQEIDKLKNLTHLDLYGNFIQVYSLNLPKLAYLDLNKNQLHDVQGVKFSPSLLTLHLSAVQNIMPVQYLCNITELILENTQIVDISPLQFLVNMKTLIMVKNEYLQNITPLKHCTKLEALNVKSAAIESIWALHLLKSLVFLQLSNCKIVDIHPLKYCTNLKFLDLQWNLIMDPDPIQNLSMFITLYINGNLIQDVYNFAYLSSYQRLCQQNTPSMKQIQFNKIISDIHNSENLIQQINNNQLKLKSFLEEKRSKINYFLNQQIQILNKQTELLIVLIQTQEFIN</sequence>
<dbReference type="PANTHER" id="PTHR46652">
    <property type="entry name" value="LEUCINE-RICH REPEAT AND IQ DOMAIN-CONTAINING PROTEIN 1-RELATED"/>
    <property type="match status" value="1"/>
</dbReference>
<reference evidence="3" key="1">
    <citation type="submission" date="2023-06" db="EMBL/GenBank/DDBJ databases">
        <authorList>
            <person name="Kurt Z."/>
        </authorList>
    </citation>
    <scope>NUCLEOTIDE SEQUENCE</scope>
</reference>
<dbReference type="EMBL" id="CATOUU010000531">
    <property type="protein sequence ID" value="CAI9933037.1"/>
    <property type="molecule type" value="Genomic_DNA"/>
</dbReference>
<dbReference type="PANTHER" id="PTHR46652:SF3">
    <property type="entry name" value="LEUCINE-RICH REPEAT-CONTAINING PROTEIN 9"/>
    <property type="match status" value="1"/>
</dbReference>
<evidence type="ECO:0000256" key="1">
    <source>
        <dbReference type="ARBA" id="ARBA00022614"/>
    </source>
</evidence>
<keyword evidence="1" id="KW-0433">Leucine-rich repeat</keyword>
<dbReference type="Pfam" id="PF12799">
    <property type="entry name" value="LRR_4"/>
    <property type="match status" value="1"/>
</dbReference>
<dbReference type="InterPro" id="IPR001611">
    <property type="entry name" value="Leu-rich_rpt"/>
</dbReference>
<organism evidence="3">
    <name type="scientific">Hexamita inflata</name>
    <dbReference type="NCBI Taxonomy" id="28002"/>
    <lineage>
        <taxon>Eukaryota</taxon>
        <taxon>Metamonada</taxon>
        <taxon>Diplomonadida</taxon>
        <taxon>Hexamitidae</taxon>
        <taxon>Hexamitinae</taxon>
        <taxon>Hexamita</taxon>
    </lineage>
</organism>
<evidence type="ECO:0000313" key="3">
    <source>
        <dbReference type="EMBL" id="CAI9933037.1"/>
    </source>
</evidence>
<gene>
    <name evidence="3" type="ORF">HINF_LOCUS20682</name>
    <name evidence="4" type="ORF">HINF_LOCUS2228</name>
</gene>
<proteinExistence type="predicted"/>
<evidence type="ECO:0000256" key="2">
    <source>
        <dbReference type="ARBA" id="ARBA00022737"/>
    </source>
</evidence>
<evidence type="ECO:0000313" key="5">
    <source>
        <dbReference type="Proteomes" id="UP001642409"/>
    </source>
</evidence>
<dbReference type="Proteomes" id="UP001642409">
    <property type="component" value="Unassembled WGS sequence"/>
</dbReference>
<dbReference type="EMBL" id="CAXDID020000004">
    <property type="protein sequence ID" value="CAL5973143.1"/>
    <property type="molecule type" value="Genomic_DNA"/>
</dbReference>
<dbReference type="SMART" id="SM00365">
    <property type="entry name" value="LRR_SD22"/>
    <property type="match status" value="5"/>
</dbReference>
<dbReference type="PROSITE" id="PS51450">
    <property type="entry name" value="LRR"/>
    <property type="match status" value="2"/>
</dbReference>
<reference evidence="4 5" key="2">
    <citation type="submission" date="2024-07" db="EMBL/GenBank/DDBJ databases">
        <authorList>
            <person name="Akdeniz Z."/>
        </authorList>
    </citation>
    <scope>NUCLEOTIDE SEQUENCE [LARGE SCALE GENOMIC DNA]</scope>
</reference>
<accession>A0AA86P6B4</accession>
<dbReference type="InterPro" id="IPR025875">
    <property type="entry name" value="Leu-rich_rpt_4"/>
</dbReference>
<dbReference type="InterPro" id="IPR050836">
    <property type="entry name" value="SDS22/Internalin_LRR"/>
</dbReference>
<keyword evidence="2" id="KW-0677">Repeat</keyword>